<dbReference type="GO" id="GO:0008061">
    <property type="term" value="F:chitin binding"/>
    <property type="evidence" value="ECO:0007669"/>
    <property type="project" value="UniProtKB-UniRule"/>
</dbReference>
<name>A0A6A6FLN3_9PEZI</name>
<protein>
    <submittedName>
        <fullName evidence="4">Carbohydrate-binding module family 18 protein</fullName>
    </submittedName>
</protein>
<dbReference type="Pfam" id="PF00187">
    <property type="entry name" value="Chitin_bind_1"/>
    <property type="match status" value="1"/>
</dbReference>
<sequence>VDPNGACGVGTEGNNCFGAPAGSCCSQYGYCGSGPDYCGAGCQVGFGTCD</sequence>
<evidence type="ECO:0000313" key="4">
    <source>
        <dbReference type="EMBL" id="KAF2214357.1"/>
    </source>
</evidence>
<dbReference type="SUPFAM" id="SSF57016">
    <property type="entry name" value="Plant lectins/antimicrobial peptides"/>
    <property type="match status" value="1"/>
</dbReference>
<dbReference type="EMBL" id="ML992668">
    <property type="protein sequence ID" value="KAF2214357.1"/>
    <property type="molecule type" value="Genomic_DNA"/>
</dbReference>
<keyword evidence="1 2" id="KW-0147">Chitin-binding</keyword>
<reference evidence="4" key="1">
    <citation type="journal article" date="2020" name="Stud. Mycol.">
        <title>101 Dothideomycetes genomes: a test case for predicting lifestyles and emergence of pathogens.</title>
        <authorList>
            <person name="Haridas S."/>
            <person name="Albert R."/>
            <person name="Binder M."/>
            <person name="Bloem J."/>
            <person name="Labutti K."/>
            <person name="Salamov A."/>
            <person name="Andreopoulos B."/>
            <person name="Baker S."/>
            <person name="Barry K."/>
            <person name="Bills G."/>
            <person name="Bluhm B."/>
            <person name="Cannon C."/>
            <person name="Castanera R."/>
            <person name="Culley D."/>
            <person name="Daum C."/>
            <person name="Ezra D."/>
            <person name="Gonzalez J."/>
            <person name="Henrissat B."/>
            <person name="Kuo A."/>
            <person name="Liang C."/>
            <person name="Lipzen A."/>
            <person name="Lutzoni F."/>
            <person name="Magnuson J."/>
            <person name="Mondo S."/>
            <person name="Nolan M."/>
            <person name="Ohm R."/>
            <person name="Pangilinan J."/>
            <person name="Park H.-J."/>
            <person name="Ramirez L."/>
            <person name="Alfaro M."/>
            <person name="Sun H."/>
            <person name="Tritt A."/>
            <person name="Yoshinaga Y."/>
            <person name="Zwiers L.-H."/>
            <person name="Turgeon B."/>
            <person name="Goodwin S."/>
            <person name="Spatafora J."/>
            <person name="Crous P."/>
            <person name="Grigoriev I."/>
        </authorList>
    </citation>
    <scope>NUCLEOTIDE SEQUENCE</scope>
    <source>
        <strain evidence="4">SCOH1-5</strain>
    </source>
</reference>
<dbReference type="Gene3D" id="3.30.60.10">
    <property type="entry name" value="Endochitinase-like"/>
    <property type="match status" value="1"/>
</dbReference>
<feature type="non-terminal residue" evidence="4">
    <location>
        <position position="1"/>
    </location>
</feature>
<evidence type="ECO:0000256" key="2">
    <source>
        <dbReference type="PROSITE-ProRule" id="PRU00261"/>
    </source>
</evidence>
<dbReference type="SMART" id="SM00270">
    <property type="entry name" value="ChtBD1"/>
    <property type="match status" value="1"/>
</dbReference>
<organism evidence="4 5">
    <name type="scientific">Cercospora zeae-maydis SCOH1-5</name>
    <dbReference type="NCBI Taxonomy" id="717836"/>
    <lineage>
        <taxon>Eukaryota</taxon>
        <taxon>Fungi</taxon>
        <taxon>Dikarya</taxon>
        <taxon>Ascomycota</taxon>
        <taxon>Pezizomycotina</taxon>
        <taxon>Dothideomycetes</taxon>
        <taxon>Dothideomycetidae</taxon>
        <taxon>Mycosphaerellales</taxon>
        <taxon>Mycosphaerellaceae</taxon>
        <taxon>Cercospora</taxon>
    </lineage>
</organism>
<dbReference type="AlphaFoldDB" id="A0A6A6FLN3"/>
<proteinExistence type="predicted"/>
<accession>A0A6A6FLN3</accession>
<dbReference type="PROSITE" id="PS50941">
    <property type="entry name" value="CHIT_BIND_I_2"/>
    <property type="match status" value="1"/>
</dbReference>
<comment type="caution">
    <text evidence="2">Lacks conserved residue(s) required for the propagation of feature annotation.</text>
</comment>
<evidence type="ECO:0000259" key="3">
    <source>
        <dbReference type="PROSITE" id="PS50941"/>
    </source>
</evidence>
<evidence type="ECO:0000313" key="5">
    <source>
        <dbReference type="Proteomes" id="UP000799539"/>
    </source>
</evidence>
<dbReference type="InterPro" id="IPR001002">
    <property type="entry name" value="Chitin-bd_1"/>
</dbReference>
<gene>
    <name evidence="4" type="ORF">CERZMDRAFT_9193</name>
</gene>
<dbReference type="OrthoDB" id="5985073at2759"/>
<feature type="disulfide bond" evidence="2">
    <location>
        <begin position="24"/>
        <end position="38"/>
    </location>
</feature>
<dbReference type="InterPro" id="IPR036861">
    <property type="entry name" value="Endochitinase-like_sf"/>
</dbReference>
<feature type="non-terminal residue" evidence="4">
    <location>
        <position position="50"/>
    </location>
</feature>
<dbReference type="Proteomes" id="UP000799539">
    <property type="component" value="Unassembled WGS sequence"/>
</dbReference>
<feature type="domain" description="Chitin-binding type-1" evidence="3">
    <location>
        <begin position="4"/>
        <end position="50"/>
    </location>
</feature>
<keyword evidence="5" id="KW-1185">Reference proteome</keyword>
<evidence type="ECO:0000256" key="1">
    <source>
        <dbReference type="ARBA" id="ARBA00022669"/>
    </source>
</evidence>
<keyword evidence="2" id="KW-1015">Disulfide bond</keyword>